<name>W4JVA9_HETIT</name>
<protein>
    <submittedName>
        <fullName evidence="1">Uncharacterized protein</fullName>
    </submittedName>
</protein>
<dbReference type="GeneID" id="20673738"/>
<dbReference type="InParanoid" id="W4JVA9"/>
<reference evidence="1 2" key="1">
    <citation type="journal article" date="2012" name="New Phytol.">
        <title>Insight into trade-off between wood decay and parasitism from the genome of a fungal forest pathogen.</title>
        <authorList>
            <person name="Olson A."/>
            <person name="Aerts A."/>
            <person name="Asiegbu F."/>
            <person name="Belbahri L."/>
            <person name="Bouzid O."/>
            <person name="Broberg A."/>
            <person name="Canback B."/>
            <person name="Coutinho P.M."/>
            <person name="Cullen D."/>
            <person name="Dalman K."/>
            <person name="Deflorio G."/>
            <person name="van Diepen L.T."/>
            <person name="Dunand C."/>
            <person name="Duplessis S."/>
            <person name="Durling M."/>
            <person name="Gonthier P."/>
            <person name="Grimwood J."/>
            <person name="Fossdal C.G."/>
            <person name="Hansson D."/>
            <person name="Henrissat B."/>
            <person name="Hietala A."/>
            <person name="Himmelstrand K."/>
            <person name="Hoffmeister D."/>
            <person name="Hogberg N."/>
            <person name="James T.Y."/>
            <person name="Karlsson M."/>
            <person name="Kohler A."/>
            <person name="Kues U."/>
            <person name="Lee Y.H."/>
            <person name="Lin Y.C."/>
            <person name="Lind M."/>
            <person name="Lindquist E."/>
            <person name="Lombard V."/>
            <person name="Lucas S."/>
            <person name="Lunden K."/>
            <person name="Morin E."/>
            <person name="Murat C."/>
            <person name="Park J."/>
            <person name="Raffaello T."/>
            <person name="Rouze P."/>
            <person name="Salamov A."/>
            <person name="Schmutz J."/>
            <person name="Solheim H."/>
            <person name="Stahlberg J."/>
            <person name="Velez H."/>
            <person name="de Vries R.P."/>
            <person name="Wiebenga A."/>
            <person name="Woodward S."/>
            <person name="Yakovlev I."/>
            <person name="Garbelotto M."/>
            <person name="Martin F."/>
            <person name="Grigoriev I.V."/>
            <person name="Stenlid J."/>
        </authorList>
    </citation>
    <scope>NUCLEOTIDE SEQUENCE [LARGE SCALE GENOMIC DNA]</scope>
    <source>
        <strain evidence="1 2">TC 32-1</strain>
    </source>
</reference>
<gene>
    <name evidence="1" type="ORF">HETIRDRAFT_421637</name>
</gene>
<accession>W4JVA9</accession>
<dbReference type="HOGENOM" id="CLU_664032_0_0_1"/>
<dbReference type="Proteomes" id="UP000030671">
    <property type="component" value="Unassembled WGS sequence"/>
</dbReference>
<proteinExistence type="predicted"/>
<keyword evidence="2" id="KW-1185">Reference proteome</keyword>
<dbReference type="EMBL" id="KI925463">
    <property type="protein sequence ID" value="ETW77513.1"/>
    <property type="molecule type" value="Genomic_DNA"/>
</dbReference>
<organism evidence="1 2">
    <name type="scientific">Heterobasidion irregulare (strain TC 32-1)</name>
    <dbReference type="NCBI Taxonomy" id="747525"/>
    <lineage>
        <taxon>Eukaryota</taxon>
        <taxon>Fungi</taxon>
        <taxon>Dikarya</taxon>
        <taxon>Basidiomycota</taxon>
        <taxon>Agaricomycotina</taxon>
        <taxon>Agaricomycetes</taxon>
        <taxon>Russulales</taxon>
        <taxon>Bondarzewiaceae</taxon>
        <taxon>Heterobasidion</taxon>
        <taxon>Heterobasidion annosum species complex</taxon>
    </lineage>
</organism>
<dbReference type="KEGG" id="hir:HETIRDRAFT_421637"/>
<dbReference type="AlphaFoldDB" id="W4JVA9"/>
<evidence type="ECO:0000313" key="2">
    <source>
        <dbReference type="Proteomes" id="UP000030671"/>
    </source>
</evidence>
<evidence type="ECO:0000313" key="1">
    <source>
        <dbReference type="EMBL" id="ETW77513.1"/>
    </source>
</evidence>
<sequence>MITNQRLFRDLYRNVMNQNYSIFTEHLFDVVQIAAERELTADLPTPSDGIAIAWNAVSNATIPRKANKSRRNFVQDSRTALRLNRKVHYSPVSDPPLDLDLGALIQTHAILSWQCQKLIDAGVDLNMLSPGMTDATTNEDTCVELDSPSEPGATTCGVCHANAKVDGVINHGCILFSQSARETVLSMRAGTQVYAKCVARQLVGHGMRSEVMARRAAALCKDILKELRADGPHDLVKAFSREARHELLTIFNQHWHPLYGQWRVGGSKTIQVSDLRKLGTTLSKAVAIFLDEGVARVTDVHDCLDILAKGAPWKVHLAAMHTMFTSITCAKMCKGKSKDRALHFRATVLERKSKDELSAWGSSPAVREMIQVSDAKCPRSPEVSTERHGAYAQDITSVIDSWSQKPTAGATLAC</sequence>
<dbReference type="RefSeq" id="XP_009551009.1">
    <property type="nucleotide sequence ID" value="XM_009552714.1"/>
</dbReference>